<protein>
    <submittedName>
        <fullName evidence="2">Uncharacterized protein</fullName>
    </submittedName>
</protein>
<sequence length="147" mass="16009">MSAPRPWPPPPRGAFTPAAREHRLCGGVEVLALLHVLAGLAWPLLVVGTHAVDRWLPGIAGNRYWCALLGPTIASWGLLLWFVVRNGVRRGQRWACDAAIAAILVWLPLDFALCFAFRFVPGMILDPAVGLLMLGLLAAIHPRLPLD</sequence>
<comment type="caution">
    <text evidence="2">The sequence shown here is derived from an EMBL/GenBank/DDBJ whole genome shotgun (WGS) entry which is preliminary data.</text>
</comment>
<dbReference type="Proteomes" id="UP000472676">
    <property type="component" value="Unassembled WGS sequence"/>
</dbReference>
<dbReference type="AlphaFoldDB" id="A0A6M2BVX4"/>
<keyword evidence="3" id="KW-1185">Reference proteome</keyword>
<evidence type="ECO:0000256" key="1">
    <source>
        <dbReference type="SAM" id="Phobius"/>
    </source>
</evidence>
<accession>A0A6M2BVX4</accession>
<gene>
    <name evidence="2" type="ORF">G7Y85_17300</name>
</gene>
<keyword evidence="1" id="KW-1133">Transmembrane helix</keyword>
<evidence type="ECO:0000313" key="2">
    <source>
        <dbReference type="EMBL" id="NGY06534.1"/>
    </source>
</evidence>
<keyword evidence="1" id="KW-0812">Transmembrane</keyword>
<reference evidence="2 3" key="1">
    <citation type="journal article" date="2014" name="Int. J. Syst. Evol. Microbiol.">
        <title>Solimonas terrae sp. nov., isolated from soil.</title>
        <authorList>
            <person name="Kim S.J."/>
            <person name="Moon J.Y."/>
            <person name="Weon H.Y."/>
            <person name="Ahn J.H."/>
            <person name="Chen W.M."/>
            <person name="Kwon S.W."/>
        </authorList>
    </citation>
    <scope>NUCLEOTIDE SEQUENCE [LARGE SCALE GENOMIC DNA]</scope>
    <source>
        <strain evidence="2 3">KIS83-12</strain>
    </source>
</reference>
<name>A0A6M2BVX4_9GAMM</name>
<proteinExistence type="predicted"/>
<dbReference type="EMBL" id="JAAMOW010000009">
    <property type="protein sequence ID" value="NGY06534.1"/>
    <property type="molecule type" value="Genomic_DNA"/>
</dbReference>
<keyword evidence="1" id="KW-0472">Membrane</keyword>
<feature type="transmembrane region" description="Helical" evidence="1">
    <location>
        <begin position="96"/>
        <end position="118"/>
    </location>
</feature>
<dbReference type="RefSeq" id="WP_166260257.1">
    <property type="nucleotide sequence ID" value="NZ_JAAMOW010000009.1"/>
</dbReference>
<organism evidence="2 3">
    <name type="scientific">Solimonas terrae</name>
    <dbReference type="NCBI Taxonomy" id="1396819"/>
    <lineage>
        <taxon>Bacteria</taxon>
        <taxon>Pseudomonadati</taxon>
        <taxon>Pseudomonadota</taxon>
        <taxon>Gammaproteobacteria</taxon>
        <taxon>Nevskiales</taxon>
        <taxon>Nevskiaceae</taxon>
        <taxon>Solimonas</taxon>
    </lineage>
</organism>
<feature type="transmembrane region" description="Helical" evidence="1">
    <location>
        <begin position="64"/>
        <end position="84"/>
    </location>
</feature>
<evidence type="ECO:0000313" key="3">
    <source>
        <dbReference type="Proteomes" id="UP000472676"/>
    </source>
</evidence>
<feature type="transmembrane region" description="Helical" evidence="1">
    <location>
        <begin position="30"/>
        <end position="52"/>
    </location>
</feature>